<feature type="domain" description="HTH araC/xylS-type" evidence="12">
    <location>
        <begin position="417"/>
        <end position="515"/>
    </location>
</feature>
<keyword evidence="11" id="KW-0175">Coiled coil</keyword>
<evidence type="ECO:0000313" key="15">
    <source>
        <dbReference type="Proteomes" id="UP000515703"/>
    </source>
</evidence>
<dbReference type="SUPFAM" id="SSF46689">
    <property type="entry name" value="Homeodomain-like"/>
    <property type="match status" value="1"/>
</dbReference>
<feature type="domain" description="Response regulatory" evidence="13">
    <location>
        <begin position="3"/>
        <end position="119"/>
    </location>
</feature>
<dbReference type="GO" id="GO:0003700">
    <property type="term" value="F:DNA-binding transcription factor activity"/>
    <property type="evidence" value="ECO:0007669"/>
    <property type="project" value="InterPro"/>
</dbReference>
<dbReference type="GO" id="GO:0005737">
    <property type="term" value="C:cytoplasm"/>
    <property type="evidence" value="ECO:0007669"/>
    <property type="project" value="UniProtKB-SubCell"/>
</dbReference>
<dbReference type="Gene3D" id="3.40.50.2300">
    <property type="match status" value="1"/>
</dbReference>
<dbReference type="GO" id="GO:0000160">
    <property type="term" value="P:phosphorelay signal transduction system"/>
    <property type="evidence" value="ECO:0007669"/>
    <property type="project" value="UniProtKB-KW"/>
</dbReference>
<evidence type="ECO:0000256" key="8">
    <source>
        <dbReference type="ARBA" id="ARBA00023163"/>
    </source>
</evidence>
<dbReference type="InterPro" id="IPR018060">
    <property type="entry name" value="HTH_AraC"/>
</dbReference>
<evidence type="ECO:0000256" key="1">
    <source>
        <dbReference type="ARBA" id="ARBA00004496"/>
    </source>
</evidence>
<dbReference type="InterPro" id="IPR009057">
    <property type="entry name" value="Homeodomain-like_sf"/>
</dbReference>
<evidence type="ECO:0000256" key="10">
    <source>
        <dbReference type="PROSITE-ProRule" id="PRU00169"/>
    </source>
</evidence>
<evidence type="ECO:0000256" key="9">
    <source>
        <dbReference type="ARBA" id="ARBA00024867"/>
    </source>
</evidence>
<feature type="modified residue" description="4-aspartylphosphate" evidence="10">
    <location>
        <position position="55"/>
    </location>
</feature>
<dbReference type="AlphaFoldDB" id="A0A7I8DKS0"/>
<dbReference type="Pfam" id="PF12833">
    <property type="entry name" value="HTH_18"/>
    <property type="match status" value="1"/>
</dbReference>
<dbReference type="PRINTS" id="PR00032">
    <property type="entry name" value="HTHARAC"/>
</dbReference>
<protein>
    <recommendedName>
        <fullName evidence="2">Stage 0 sporulation protein A homolog</fullName>
    </recommendedName>
</protein>
<dbReference type="KEGG" id="acht:bsdcttw_13180"/>
<dbReference type="Pfam" id="PF00072">
    <property type="entry name" value="Response_reg"/>
    <property type="match status" value="1"/>
</dbReference>
<keyword evidence="15" id="KW-1185">Reference proteome</keyword>
<dbReference type="InterPro" id="IPR011006">
    <property type="entry name" value="CheY-like_superfamily"/>
</dbReference>
<evidence type="ECO:0000259" key="12">
    <source>
        <dbReference type="PROSITE" id="PS01124"/>
    </source>
</evidence>
<reference evidence="14 15" key="1">
    <citation type="submission" date="2020-08" db="EMBL/GenBank/DDBJ databases">
        <title>Draft genome sequencing of an Anaerocolumna strain isolated from anoxic soil subjected to BSD treatment.</title>
        <authorList>
            <person name="Uek A."/>
            <person name="Tonouchi A."/>
        </authorList>
    </citation>
    <scope>NUCLEOTIDE SEQUENCE [LARGE SCALE GENOMIC DNA]</scope>
    <source>
        <strain evidence="14 15">CTTW</strain>
    </source>
</reference>
<evidence type="ECO:0000256" key="11">
    <source>
        <dbReference type="SAM" id="Coils"/>
    </source>
</evidence>
<dbReference type="Proteomes" id="UP000515703">
    <property type="component" value="Chromosome"/>
</dbReference>
<name>A0A7I8DKS0_9FIRM</name>
<evidence type="ECO:0000256" key="5">
    <source>
        <dbReference type="ARBA" id="ARBA00023012"/>
    </source>
</evidence>
<evidence type="ECO:0000313" key="14">
    <source>
        <dbReference type="EMBL" id="BCJ98277.1"/>
    </source>
</evidence>
<evidence type="ECO:0000259" key="13">
    <source>
        <dbReference type="PROSITE" id="PS50110"/>
    </source>
</evidence>
<dbReference type="InterPro" id="IPR051552">
    <property type="entry name" value="HptR"/>
</dbReference>
<dbReference type="InterPro" id="IPR020449">
    <property type="entry name" value="Tscrpt_reg_AraC-type_HTH"/>
</dbReference>
<dbReference type="EMBL" id="AP023368">
    <property type="protein sequence ID" value="BCJ98277.1"/>
    <property type="molecule type" value="Genomic_DNA"/>
</dbReference>
<dbReference type="PANTHER" id="PTHR42713">
    <property type="entry name" value="HISTIDINE KINASE-RELATED"/>
    <property type="match status" value="1"/>
</dbReference>
<dbReference type="Gene3D" id="1.10.10.60">
    <property type="entry name" value="Homeodomain-like"/>
    <property type="match status" value="2"/>
</dbReference>
<keyword evidence="5" id="KW-0902">Two-component regulatory system</keyword>
<keyword evidence="3" id="KW-0963">Cytoplasm</keyword>
<dbReference type="PROSITE" id="PS50110">
    <property type="entry name" value="RESPONSE_REGULATORY"/>
    <property type="match status" value="1"/>
</dbReference>
<reference evidence="14 15" key="2">
    <citation type="submission" date="2020-08" db="EMBL/GenBank/DDBJ databases">
        <authorList>
            <person name="Ueki A."/>
            <person name="Tonouchi A."/>
        </authorList>
    </citation>
    <scope>NUCLEOTIDE SEQUENCE [LARGE SCALE GENOMIC DNA]</scope>
    <source>
        <strain evidence="14 15">CTTW</strain>
    </source>
</reference>
<dbReference type="SMART" id="SM00448">
    <property type="entry name" value="REC"/>
    <property type="match status" value="1"/>
</dbReference>
<keyword evidence="4 10" id="KW-0597">Phosphoprotein</keyword>
<feature type="coiled-coil region" evidence="11">
    <location>
        <begin position="256"/>
        <end position="283"/>
    </location>
</feature>
<dbReference type="CDD" id="cd17536">
    <property type="entry name" value="REC_YesN-like"/>
    <property type="match status" value="1"/>
</dbReference>
<evidence type="ECO:0000256" key="4">
    <source>
        <dbReference type="ARBA" id="ARBA00022553"/>
    </source>
</evidence>
<dbReference type="PANTHER" id="PTHR42713:SF3">
    <property type="entry name" value="TRANSCRIPTIONAL REGULATORY PROTEIN HPTR"/>
    <property type="match status" value="1"/>
</dbReference>
<keyword evidence="7" id="KW-0238">DNA-binding</keyword>
<keyword evidence="8" id="KW-0804">Transcription</keyword>
<dbReference type="RefSeq" id="WP_185258617.1">
    <property type="nucleotide sequence ID" value="NZ_AP023368.1"/>
</dbReference>
<dbReference type="PROSITE" id="PS01124">
    <property type="entry name" value="HTH_ARAC_FAMILY_2"/>
    <property type="match status" value="1"/>
</dbReference>
<keyword evidence="6" id="KW-0805">Transcription regulation</keyword>
<sequence>MIKVMIVDDERNIREGIIHLINWRELGCEVVHSCSSGSTALAYMESNTVDIVVTDIKMPNMDGIELSKKISEKYPAKVIILTAYSDFALAKQAIKYNVSDFIVKNEFIEELPLAINKTIDMLVKERDTRESGRAEGLGSFDYVKVFQRLIMTGQISDKEILEGKLDENNYVLCACDITYFDKKEGNQDMPELLNNILRISLKDCSYNIIPVSDSYLIIPVSYKKNSTIGLNTIVDYFNNIIIMIEEFMRIDIKLGISSEVKDVKQLKNAYEEARQALAKITTRGTAIKVYTSQPLPGAITAFDVDRYTNILLELTFDEENQEAPGKLKEGFEMLADTGCTVEQCQLYMLMICSSIIHKAVRYHLDVDQDFNEMEKEVYEKIQNAKTIFRLIHIGKDTIERVRALCIGKQNFKNELVNKVEECIRKHYREELNLQYICNELYLNNSYVSRAYRKLTGYTVTEKIAMYRVGKAKELLSGTSMKIYEIAQAVGFKDAPYFTNIFMKYTGKSPTDFRQGQ</sequence>
<evidence type="ECO:0000256" key="6">
    <source>
        <dbReference type="ARBA" id="ARBA00023015"/>
    </source>
</evidence>
<comment type="subcellular location">
    <subcellularLocation>
        <location evidence="1">Cytoplasm</location>
    </subcellularLocation>
</comment>
<dbReference type="GO" id="GO:0043565">
    <property type="term" value="F:sequence-specific DNA binding"/>
    <property type="evidence" value="ECO:0007669"/>
    <property type="project" value="InterPro"/>
</dbReference>
<comment type="function">
    <text evidence="9">May play the central regulatory role in sporulation. It may be an element of the effector pathway responsible for the activation of sporulation genes in response to nutritional stress. Spo0A may act in concert with spo0H (a sigma factor) to control the expression of some genes that are critical to the sporulation process.</text>
</comment>
<proteinExistence type="predicted"/>
<gene>
    <name evidence="14" type="ORF">bsdcttw_13180</name>
</gene>
<dbReference type="SMART" id="SM00342">
    <property type="entry name" value="HTH_ARAC"/>
    <property type="match status" value="1"/>
</dbReference>
<accession>A0A7I8DKS0</accession>
<evidence type="ECO:0000256" key="2">
    <source>
        <dbReference type="ARBA" id="ARBA00018672"/>
    </source>
</evidence>
<organism evidence="14 15">
    <name type="scientific">Anaerocolumna chitinilytica</name>
    <dbReference type="NCBI Taxonomy" id="1727145"/>
    <lineage>
        <taxon>Bacteria</taxon>
        <taxon>Bacillati</taxon>
        <taxon>Bacillota</taxon>
        <taxon>Clostridia</taxon>
        <taxon>Lachnospirales</taxon>
        <taxon>Lachnospiraceae</taxon>
        <taxon>Anaerocolumna</taxon>
    </lineage>
</organism>
<dbReference type="SUPFAM" id="SSF52172">
    <property type="entry name" value="CheY-like"/>
    <property type="match status" value="1"/>
</dbReference>
<evidence type="ECO:0000256" key="7">
    <source>
        <dbReference type="ARBA" id="ARBA00023125"/>
    </source>
</evidence>
<evidence type="ECO:0000256" key="3">
    <source>
        <dbReference type="ARBA" id="ARBA00022490"/>
    </source>
</evidence>
<dbReference type="InterPro" id="IPR001789">
    <property type="entry name" value="Sig_transdc_resp-reg_receiver"/>
</dbReference>